<dbReference type="EC" id="2.1.2.10" evidence="2"/>
<dbReference type="GO" id="GO:0005960">
    <property type="term" value="C:glycine cleavage complex"/>
    <property type="evidence" value="ECO:0007669"/>
    <property type="project" value="InterPro"/>
</dbReference>
<gene>
    <name evidence="10" type="primary">gcvT</name>
    <name evidence="10" type="ORF">JHT90_01420</name>
</gene>
<dbReference type="SUPFAM" id="SSF101790">
    <property type="entry name" value="Aminomethyltransferase beta-barrel domain"/>
    <property type="match status" value="1"/>
</dbReference>
<feature type="domain" description="GCVT N-terminal" evidence="8">
    <location>
        <begin position="7"/>
        <end position="257"/>
    </location>
</feature>
<dbReference type="KEGG" id="eaz:JHT90_01420"/>
<evidence type="ECO:0000256" key="1">
    <source>
        <dbReference type="ARBA" id="ARBA00008609"/>
    </source>
</evidence>
<dbReference type="AlphaFoldDB" id="A0A974NFS9"/>
<evidence type="ECO:0000256" key="7">
    <source>
        <dbReference type="PIRSR" id="PIRSR006487-1"/>
    </source>
</evidence>
<dbReference type="Gene3D" id="4.10.1250.10">
    <property type="entry name" value="Aminomethyltransferase fragment"/>
    <property type="match status" value="1"/>
</dbReference>
<dbReference type="PIRSF" id="PIRSF006487">
    <property type="entry name" value="GcvT"/>
    <property type="match status" value="1"/>
</dbReference>
<dbReference type="PANTHER" id="PTHR43757">
    <property type="entry name" value="AMINOMETHYLTRANSFERASE"/>
    <property type="match status" value="1"/>
</dbReference>
<dbReference type="SUPFAM" id="SSF103025">
    <property type="entry name" value="Folate-binding domain"/>
    <property type="match status" value="1"/>
</dbReference>
<dbReference type="GO" id="GO:0005829">
    <property type="term" value="C:cytosol"/>
    <property type="evidence" value="ECO:0007669"/>
    <property type="project" value="TreeGrafter"/>
</dbReference>
<dbReference type="InterPro" id="IPR027266">
    <property type="entry name" value="TrmE/GcvT-like"/>
</dbReference>
<feature type="domain" description="Aminomethyltransferase C-terminal" evidence="9">
    <location>
        <begin position="280"/>
        <end position="353"/>
    </location>
</feature>
<accession>A0A974NFS9</accession>
<dbReference type="Gene3D" id="2.40.30.110">
    <property type="entry name" value="Aminomethyltransferase beta-barrel domains"/>
    <property type="match status" value="1"/>
</dbReference>
<evidence type="ECO:0000256" key="5">
    <source>
        <dbReference type="ARBA" id="ARBA00031395"/>
    </source>
</evidence>
<dbReference type="InterPro" id="IPR013977">
    <property type="entry name" value="GcvT_C"/>
</dbReference>
<dbReference type="RefSeq" id="WP_201093201.1">
    <property type="nucleotide sequence ID" value="NZ_CP067393.1"/>
</dbReference>
<dbReference type="InterPro" id="IPR006223">
    <property type="entry name" value="GcvT"/>
</dbReference>
<dbReference type="PANTHER" id="PTHR43757:SF2">
    <property type="entry name" value="AMINOMETHYLTRANSFERASE, MITOCHONDRIAL"/>
    <property type="match status" value="1"/>
</dbReference>
<evidence type="ECO:0000259" key="8">
    <source>
        <dbReference type="Pfam" id="PF01571"/>
    </source>
</evidence>
<name>A0A974NFS9_9GAMM</name>
<proteinExistence type="inferred from homology"/>
<dbReference type="NCBIfam" id="TIGR00528">
    <property type="entry name" value="gcvT"/>
    <property type="match status" value="1"/>
</dbReference>
<dbReference type="Proteomes" id="UP000595278">
    <property type="component" value="Chromosome"/>
</dbReference>
<dbReference type="Gene3D" id="3.30.70.1400">
    <property type="entry name" value="Aminomethyltransferase beta-barrel domains"/>
    <property type="match status" value="1"/>
</dbReference>
<feature type="binding site" evidence="7">
    <location>
        <position position="195"/>
    </location>
    <ligand>
        <name>substrate</name>
    </ligand>
</feature>
<keyword evidence="11" id="KW-1185">Reference proteome</keyword>
<comment type="catalytic activity">
    <reaction evidence="6">
        <text>N(6)-[(R)-S(8)-aminomethyldihydrolipoyl]-L-lysyl-[protein] + (6S)-5,6,7,8-tetrahydrofolate = N(6)-[(R)-dihydrolipoyl]-L-lysyl-[protein] + (6R)-5,10-methylene-5,6,7,8-tetrahydrofolate + NH4(+)</text>
        <dbReference type="Rhea" id="RHEA:16945"/>
        <dbReference type="Rhea" id="RHEA-COMP:10475"/>
        <dbReference type="Rhea" id="RHEA-COMP:10492"/>
        <dbReference type="ChEBI" id="CHEBI:15636"/>
        <dbReference type="ChEBI" id="CHEBI:28938"/>
        <dbReference type="ChEBI" id="CHEBI:57453"/>
        <dbReference type="ChEBI" id="CHEBI:83100"/>
        <dbReference type="ChEBI" id="CHEBI:83143"/>
        <dbReference type="EC" id="2.1.2.10"/>
    </reaction>
</comment>
<dbReference type="InterPro" id="IPR029043">
    <property type="entry name" value="GcvT/YgfZ_C"/>
</dbReference>
<protein>
    <recommendedName>
        <fullName evidence="2">aminomethyltransferase</fullName>
        <ecNumber evidence="2">2.1.2.10</ecNumber>
    </recommendedName>
    <alternativeName>
        <fullName evidence="5">Glycine cleavage system T protein</fullName>
    </alternativeName>
</protein>
<dbReference type="GO" id="GO:0006546">
    <property type="term" value="P:glycine catabolic process"/>
    <property type="evidence" value="ECO:0007669"/>
    <property type="project" value="InterPro"/>
</dbReference>
<evidence type="ECO:0000259" key="9">
    <source>
        <dbReference type="Pfam" id="PF08669"/>
    </source>
</evidence>
<sequence length="360" mass="40289">MGLHTPLYEQHLALGAEMAELNGWDLPLHFGSQVEEHFQVRKDCGMFDVSFMTIVDITGKQAKQYLQYILANDVSLLNDQGRVLYSVMLNDQAGIIDDILVYLTKDGYRLMFNAAIPEQILDWMEQHKGDFDVSFCVQSDVAVLAIQGPEAVNKLLKQLPKQYVDQLSELKPLYSCFVGDWFISRTGYTGEDGVEIVLPKADAEQLWLELIGAGIMPIGMRARDTLRLEAGHSMYGLDMDAEISPLSCNMDWTIAWQPEDRQFIGRAALENKLQAGLRNKLIGLVSEERGTLHNGQLVRIENVGDGIITSTNFSPTLGKCIALARVPVQTGARAEVEIKGKWCPVRVVPPRFVWHGKILI</sequence>
<dbReference type="InterPro" id="IPR006222">
    <property type="entry name" value="GCVT_N"/>
</dbReference>
<evidence type="ECO:0000256" key="6">
    <source>
        <dbReference type="ARBA" id="ARBA00047665"/>
    </source>
</evidence>
<dbReference type="EMBL" id="CP067393">
    <property type="protein sequence ID" value="QQP85946.1"/>
    <property type="molecule type" value="Genomic_DNA"/>
</dbReference>
<dbReference type="GO" id="GO:0004047">
    <property type="term" value="F:aminomethyltransferase activity"/>
    <property type="evidence" value="ECO:0007669"/>
    <property type="project" value="UniProtKB-EC"/>
</dbReference>
<dbReference type="Pfam" id="PF08669">
    <property type="entry name" value="GCV_T_C"/>
    <property type="match status" value="1"/>
</dbReference>
<dbReference type="Gene3D" id="3.30.1360.120">
    <property type="entry name" value="Probable tRNA modification gtpase trme, domain 1"/>
    <property type="match status" value="1"/>
</dbReference>
<comment type="similarity">
    <text evidence="1">Belongs to the GcvT family.</text>
</comment>
<evidence type="ECO:0000256" key="2">
    <source>
        <dbReference type="ARBA" id="ARBA00012616"/>
    </source>
</evidence>
<dbReference type="InterPro" id="IPR028896">
    <property type="entry name" value="GcvT/YgfZ/DmdA"/>
</dbReference>
<dbReference type="GO" id="GO:0008483">
    <property type="term" value="F:transaminase activity"/>
    <property type="evidence" value="ECO:0007669"/>
    <property type="project" value="UniProtKB-KW"/>
</dbReference>
<evidence type="ECO:0000313" key="10">
    <source>
        <dbReference type="EMBL" id="QQP85946.1"/>
    </source>
</evidence>
<dbReference type="NCBIfam" id="NF001567">
    <property type="entry name" value="PRK00389.1"/>
    <property type="match status" value="1"/>
</dbReference>
<organism evidence="10 11">
    <name type="scientific">Entomomonas asaccharolytica</name>
    <dbReference type="NCBI Taxonomy" id="2785331"/>
    <lineage>
        <taxon>Bacteria</taxon>
        <taxon>Pseudomonadati</taxon>
        <taxon>Pseudomonadota</taxon>
        <taxon>Gammaproteobacteria</taxon>
        <taxon>Pseudomonadales</taxon>
        <taxon>Pseudomonadaceae</taxon>
        <taxon>Entomomonas</taxon>
    </lineage>
</organism>
<dbReference type="Pfam" id="PF01571">
    <property type="entry name" value="GCV_T"/>
    <property type="match status" value="1"/>
</dbReference>
<reference evidence="10 11" key="1">
    <citation type="submission" date="2021-01" db="EMBL/GenBank/DDBJ databases">
        <title>Entomomonas sp. F2A isolated from a house cricket (Acheta domesticus).</title>
        <authorList>
            <person name="Spergser J."/>
            <person name="Busse H.-J."/>
        </authorList>
    </citation>
    <scope>NUCLEOTIDE SEQUENCE [LARGE SCALE GENOMIC DNA]</scope>
    <source>
        <strain evidence="10 11">F2A</strain>
    </source>
</reference>
<keyword evidence="4 10" id="KW-0808">Transferase</keyword>
<evidence type="ECO:0000256" key="4">
    <source>
        <dbReference type="ARBA" id="ARBA00022679"/>
    </source>
</evidence>
<evidence type="ECO:0000256" key="3">
    <source>
        <dbReference type="ARBA" id="ARBA00022576"/>
    </source>
</evidence>
<evidence type="ECO:0000313" key="11">
    <source>
        <dbReference type="Proteomes" id="UP000595278"/>
    </source>
</evidence>
<keyword evidence="3" id="KW-0032">Aminotransferase</keyword>